<comment type="caution">
    <text evidence="1">The sequence shown here is derived from an EMBL/GenBank/DDBJ whole genome shotgun (WGS) entry which is preliminary data.</text>
</comment>
<keyword evidence="2" id="KW-1185">Reference proteome</keyword>
<accession>A0A5B6X2J9</accession>
<gene>
    <name evidence="1" type="ORF">EPI10_030977</name>
</gene>
<dbReference type="AlphaFoldDB" id="A0A5B6X2J9"/>
<organism evidence="1 2">
    <name type="scientific">Gossypium australe</name>
    <dbReference type="NCBI Taxonomy" id="47621"/>
    <lineage>
        <taxon>Eukaryota</taxon>
        <taxon>Viridiplantae</taxon>
        <taxon>Streptophyta</taxon>
        <taxon>Embryophyta</taxon>
        <taxon>Tracheophyta</taxon>
        <taxon>Spermatophyta</taxon>
        <taxon>Magnoliopsida</taxon>
        <taxon>eudicotyledons</taxon>
        <taxon>Gunneridae</taxon>
        <taxon>Pentapetalae</taxon>
        <taxon>rosids</taxon>
        <taxon>malvids</taxon>
        <taxon>Malvales</taxon>
        <taxon>Malvaceae</taxon>
        <taxon>Malvoideae</taxon>
        <taxon>Gossypium</taxon>
    </lineage>
</organism>
<name>A0A5B6X2J9_9ROSI</name>
<protein>
    <submittedName>
        <fullName evidence="1">Uncharacterized protein</fullName>
    </submittedName>
</protein>
<evidence type="ECO:0000313" key="1">
    <source>
        <dbReference type="EMBL" id="KAA3487127.1"/>
    </source>
</evidence>
<proteinExistence type="predicted"/>
<evidence type="ECO:0000313" key="2">
    <source>
        <dbReference type="Proteomes" id="UP000325315"/>
    </source>
</evidence>
<dbReference type="OrthoDB" id="10568013at2759"/>
<reference evidence="1" key="1">
    <citation type="submission" date="2019-08" db="EMBL/GenBank/DDBJ databases">
        <authorList>
            <person name="Liu F."/>
        </authorList>
    </citation>
    <scope>NUCLEOTIDE SEQUENCE [LARGE SCALE GENOMIC DNA]</scope>
    <source>
        <strain evidence="1">PA1801</strain>
        <tissue evidence="1">Leaf</tissue>
    </source>
</reference>
<dbReference type="EMBL" id="SMMG02000001">
    <property type="protein sequence ID" value="KAA3487127.1"/>
    <property type="molecule type" value="Genomic_DNA"/>
</dbReference>
<dbReference type="Proteomes" id="UP000325315">
    <property type="component" value="Unassembled WGS sequence"/>
</dbReference>
<sequence>MTVSFPRSFLFQPPFCIYPKKTRVLIISFHSLGLENLLSILISPSLTPIQLPSSSSHNSGQHLPGFY</sequence>